<dbReference type="EMBL" id="JARULZ010000002">
    <property type="protein sequence ID" value="MEH0638628.1"/>
    <property type="molecule type" value="Genomic_DNA"/>
</dbReference>
<keyword evidence="2" id="KW-1185">Reference proteome</keyword>
<protein>
    <submittedName>
        <fullName evidence="1">Uncharacterized protein</fullName>
    </submittedName>
</protein>
<organism evidence="1 2">
    <name type="scientific">Streptomyces bottropensis</name>
    <dbReference type="NCBI Taxonomy" id="42235"/>
    <lineage>
        <taxon>Bacteria</taxon>
        <taxon>Bacillati</taxon>
        <taxon>Actinomycetota</taxon>
        <taxon>Actinomycetes</taxon>
        <taxon>Kitasatosporales</taxon>
        <taxon>Streptomycetaceae</taxon>
        <taxon>Streptomyces</taxon>
    </lineage>
</organism>
<dbReference type="Proteomes" id="UP001310290">
    <property type="component" value="Unassembled WGS sequence"/>
</dbReference>
<accession>A0ABU8AZK1</accession>
<reference evidence="1" key="1">
    <citation type="submission" date="2023-04" db="EMBL/GenBank/DDBJ databases">
        <title>Genomic diversity of scab-causing Streptomyces spp. in the province of Quebec, Canada.</title>
        <authorList>
            <person name="Biessy A."/>
            <person name="Cadieux M."/>
            <person name="Ciotola M."/>
            <person name="Filion M."/>
        </authorList>
    </citation>
    <scope>NUCLEOTIDE SEQUENCE</scope>
    <source>
        <strain evidence="1">B21-115</strain>
    </source>
</reference>
<name>A0ABU8AZK1_9ACTN</name>
<evidence type="ECO:0000313" key="2">
    <source>
        <dbReference type="Proteomes" id="UP001310290"/>
    </source>
</evidence>
<proteinExistence type="predicted"/>
<sequence>MDAFPRRYLSIGPTPFKAEADKAVRPARDAYRACLAKANT</sequence>
<evidence type="ECO:0000313" key="1">
    <source>
        <dbReference type="EMBL" id="MEH0638628.1"/>
    </source>
</evidence>
<gene>
    <name evidence="1" type="ORF">QBA35_36030</name>
</gene>
<comment type="caution">
    <text evidence="1">The sequence shown here is derived from an EMBL/GenBank/DDBJ whole genome shotgun (WGS) entry which is preliminary data.</text>
</comment>